<reference evidence="6 7" key="1">
    <citation type="submission" date="2013-03" db="EMBL/GenBank/DDBJ databases">
        <title>The Genome Sequence of Exophiala aquamarina CBS 119918.</title>
        <authorList>
            <consortium name="The Broad Institute Genomics Platform"/>
            <person name="Cuomo C."/>
            <person name="de Hoog S."/>
            <person name="Gorbushina A."/>
            <person name="Walker B."/>
            <person name="Young S.K."/>
            <person name="Zeng Q."/>
            <person name="Gargeya S."/>
            <person name="Fitzgerald M."/>
            <person name="Haas B."/>
            <person name="Abouelleil A."/>
            <person name="Allen A.W."/>
            <person name="Alvarado L."/>
            <person name="Arachchi H.M."/>
            <person name="Berlin A.M."/>
            <person name="Chapman S.B."/>
            <person name="Gainer-Dewar J."/>
            <person name="Goldberg J."/>
            <person name="Griggs A."/>
            <person name="Gujja S."/>
            <person name="Hansen M."/>
            <person name="Howarth C."/>
            <person name="Imamovic A."/>
            <person name="Ireland A."/>
            <person name="Larimer J."/>
            <person name="McCowan C."/>
            <person name="Murphy C."/>
            <person name="Pearson M."/>
            <person name="Poon T.W."/>
            <person name="Priest M."/>
            <person name="Roberts A."/>
            <person name="Saif S."/>
            <person name="Shea T."/>
            <person name="Sisk P."/>
            <person name="Sykes S."/>
            <person name="Wortman J."/>
            <person name="Nusbaum C."/>
            <person name="Birren B."/>
        </authorList>
    </citation>
    <scope>NUCLEOTIDE SEQUENCE [LARGE SCALE GENOMIC DNA]</scope>
    <source>
        <strain evidence="6 7">CBS 119918</strain>
    </source>
</reference>
<protein>
    <recommendedName>
        <fullName evidence="5">Zn(2)-C6 fungal-type domain-containing protein</fullName>
    </recommendedName>
</protein>
<dbReference type="InterPro" id="IPR001138">
    <property type="entry name" value="Zn2Cys6_DnaBD"/>
</dbReference>
<keyword evidence="2" id="KW-0238">DNA-binding</keyword>
<evidence type="ECO:0000256" key="2">
    <source>
        <dbReference type="ARBA" id="ARBA00023125"/>
    </source>
</evidence>
<organism evidence="6 7">
    <name type="scientific">Exophiala aquamarina CBS 119918</name>
    <dbReference type="NCBI Taxonomy" id="1182545"/>
    <lineage>
        <taxon>Eukaryota</taxon>
        <taxon>Fungi</taxon>
        <taxon>Dikarya</taxon>
        <taxon>Ascomycota</taxon>
        <taxon>Pezizomycotina</taxon>
        <taxon>Eurotiomycetes</taxon>
        <taxon>Chaetothyriomycetidae</taxon>
        <taxon>Chaetothyriales</taxon>
        <taxon>Herpotrichiellaceae</taxon>
        <taxon>Exophiala</taxon>
    </lineage>
</organism>
<dbReference type="GO" id="GO:0000981">
    <property type="term" value="F:DNA-binding transcription factor activity, RNA polymerase II-specific"/>
    <property type="evidence" value="ECO:0007669"/>
    <property type="project" value="InterPro"/>
</dbReference>
<dbReference type="AlphaFoldDB" id="A0A072PFC0"/>
<evidence type="ECO:0000256" key="1">
    <source>
        <dbReference type="ARBA" id="ARBA00023015"/>
    </source>
</evidence>
<dbReference type="GO" id="GO:0008270">
    <property type="term" value="F:zinc ion binding"/>
    <property type="evidence" value="ECO:0007669"/>
    <property type="project" value="InterPro"/>
</dbReference>
<sequence>MSHPHLTSPHLVLAQRRRPCDRCHSIKERCRWQPGDASNCERCSRLNFSCRSDRRFAKKGRKARLATGNRLVLRRTEIDIPYETPQLSSPISSTESLVTSTSSSAAFSPGVDFETSDNEYAIEIDRGISIFPDLTGFEFRLLDTMLHRQIDVDKYLIGPSFREQHCQTFIDHLRIGMPLVKDAFIACATLLVSKEDSQLVPYRGIGYRRAAAAVASLRELQIYDSRDVSIVLIFGMAMVTFALHHLGGEASVCRHVLGLVKPLYESDFSLMKRLGSDGTSFLICLLGTETTICLLQCQVPSIRLREDDFEQLVDRFIGVSVSMLTYMYDICQLAHLIRQSQCRLGNLLMDEGIHRALAKTEIAVEEWQPSVPKDFLDGRFTPAEVVLMLTQAKVLRLTTSLIIHRLRYAFGTYGGKAKAISRAILDELTLVLRLTGRSMPFADITFFVACLEITNSEERAAALMRSRRIVDFSDRTHDEIESWLISFWNIMDNENCPAIYWDGIGPIIFGGAQKL</sequence>
<keyword evidence="3" id="KW-0804">Transcription</keyword>
<evidence type="ECO:0000259" key="5">
    <source>
        <dbReference type="PROSITE" id="PS00463"/>
    </source>
</evidence>
<proteinExistence type="predicted"/>
<evidence type="ECO:0000313" key="6">
    <source>
        <dbReference type="EMBL" id="KEF58467.1"/>
    </source>
</evidence>
<gene>
    <name evidence="6" type="ORF">A1O9_06393</name>
</gene>
<dbReference type="OrthoDB" id="4137815at2759"/>
<dbReference type="InterPro" id="IPR021858">
    <property type="entry name" value="Fun_TF"/>
</dbReference>
<keyword evidence="7" id="KW-1185">Reference proteome</keyword>
<comment type="caution">
    <text evidence="6">The sequence shown here is derived from an EMBL/GenBank/DDBJ whole genome shotgun (WGS) entry which is preliminary data.</text>
</comment>
<name>A0A072PFC0_9EURO</name>
<dbReference type="GeneID" id="25281310"/>
<dbReference type="SUPFAM" id="SSF57701">
    <property type="entry name" value="Zn2/Cys6 DNA-binding domain"/>
    <property type="match status" value="1"/>
</dbReference>
<dbReference type="CDD" id="cd00067">
    <property type="entry name" value="GAL4"/>
    <property type="match status" value="1"/>
</dbReference>
<feature type="domain" description="Zn(2)-C6 fungal-type" evidence="5">
    <location>
        <begin position="19"/>
        <end position="50"/>
    </location>
</feature>
<evidence type="ECO:0000313" key="7">
    <source>
        <dbReference type="Proteomes" id="UP000027920"/>
    </source>
</evidence>
<dbReference type="InterPro" id="IPR036864">
    <property type="entry name" value="Zn2-C6_fun-type_DNA-bd_sf"/>
</dbReference>
<keyword evidence="1" id="KW-0805">Transcription regulation</keyword>
<dbReference type="PROSITE" id="PS00463">
    <property type="entry name" value="ZN2_CY6_FUNGAL_1"/>
    <property type="match status" value="1"/>
</dbReference>
<dbReference type="Proteomes" id="UP000027920">
    <property type="component" value="Unassembled WGS sequence"/>
</dbReference>
<evidence type="ECO:0000256" key="4">
    <source>
        <dbReference type="ARBA" id="ARBA00023242"/>
    </source>
</evidence>
<dbReference type="HOGENOM" id="CLU_036113_0_0_1"/>
<dbReference type="EMBL" id="AMGV01000004">
    <property type="protein sequence ID" value="KEF58467.1"/>
    <property type="molecule type" value="Genomic_DNA"/>
</dbReference>
<dbReference type="VEuPathDB" id="FungiDB:A1O9_06393"/>
<accession>A0A072PFC0</accession>
<evidence type="ECO:0000256" key="3">
    <source>
        <dbReference type="ARBA" id="ARBA00023163"/>
    </source>
</evidence>
<dbReference type="GO" id="GO:0003677">
    <property type="term" value="F:DNA binding"/>
    <property type="evidence" value="ECO:0007669"/>
    <property type="project" value="UniProtKB-KW"/>
</dbReference>
<dbReference type="Pfam" id="PF11951">
    <property type="entry name" value="Fungal_trans_2"/>
    <property type="match status" value="1"/>
</dbReference>
<keyword evidence="4" id="KW-0539">Nucleus</keyword>
<dbReference type="RefSeq" id="XP_013261057.1">
    <property type="nucleotide sequence ID" value="XM_013405603.1"/>
</dbReference>